<dbReference type="SUPFAM" id="SSF55729">
    <property type="entry name" value="Acyl-CoA N-acyltransferases (Nat)"/>
    <property type="match status" value="1"/>
</dbReference>
<evidence type="ECO:0000256" key="1">
    <source>
        <dbReference type="ARBA" id="ARBA00022679"/>
    </source>
</evidence>
<dbReference type="InterPro" id="IPR000182">
    <property type="entry name" value="GNAT_dom"/>
</dbReference>
<dbReference type="PROSITE" id="PS51186">
    <property type="entry name" value="GNAT"/>
    <property type="match status" value="1"/>
</dbReference>
<keyword evidence="5" id="KW-1185">Reference proteome</keyword>
<sequence>MTLEIDVVTDENLTLALPLIADYQRFYGQEPDEERNRAFFGDLVADDRLGLQLIAMDGGEAVGFATLYWVRTSTRATVDALLNDLYVVPEYRGRGTEGVGTLLMRAAAKAAAERGYPVMNWETAPDNHSGQALYDRFNREEPGRGSREIWYHYSYESE</sequence>
<evidence type="ECO:0000256" key="2">
    <source>
        <dbReference type="ARBA" id="ARBA00023315"/>
    </source>
</evidence>
<dbReference type="Gene3D" id="3.40.630.30">
    <property type="match status" value="1"/>
</dbReference>
<protein>
    <submittedName>
        <fullName evidence="4">GNAT family N-acetyltransferase</fullName>
        <ecNumber evidence="4">2.3.-.-</ecNumber>
    </submittedName>
</protein>
<comment type="caution">
    <text evidence="4">The sequence shown here is derived from an EMBL/GenBank/DDBJ whole genome shotgun (WGS) entry which is preliminary data.</text>
</comment>
<dbReference type="Proteomes" id="UP001595823">
    <property type="component" value="Unassembled WGS sequence"/>
</dbReference>
<evidence type="ECO:0000259" key="3">
    <source>
        <dbReference type="PROSITE" id="PS51186"/>
    </source>
</evidence>
<dbReference type="InterPro" id="IPR050832">
    <property type="entry name" value="Bact_Acetyltransf"/>
</dbReference>
<dbReference type="CDD" id="cd04301">
    <property type="entry name" value="NAT_SF"/>
    <property type="match status" value="1"/>
</dbReference>
<proteinExistence type="predicted"/>
<dbReference type="PANTHER" id="PTHR43877">
    <property type="entry name" value="AMINOALKYLPHOSPHONATE N-ACETYLTRANSFERASE-RELATED-RELATED"/>
    <property type="match status" value="1"/>
</dbReference>
<feature type="domain" description="N-acetyltransferase" evidence="3">
    <location>
        <begin position="3"/>
        <end position="158"/>
    </location>
</feature>
<dbReference type="RefSeq" id="WP_380617710.1">
    <property type="nucleotide sequence ID" value="NZ_JBHSDK010000002.1"/>
</dbReference>
<accession>A0ABV8TTA9</accession>
<dbReference type="EMBL" id="JBHSDK010000002">
    <property type="protein sequence ID" value="MFC4333973.1"/>
    <property type="molecule type" value="Genomic_DNA"/>
</dbReference>
<keyword evidence="1 4" id="KW-0808">Transferase</keyword>
<dbReference type="PANTHER" id="PTHR43877:SF1">
    <property type="entry name" value="ACETYLTRANSFERASE"/>
    <property type="match status" value="1"/>
</dbReference>
<gene>
    <name evidence="4" type="ORF">ACFPET_02030</name>
</gene>
<dbReference type="InterPro" id="IPR016181">
    <property type="entry name" value="Acyl_CoA_acyltransferase"/>
</dbReference>
<dbReference type="Pfam" id="PF00583">
    <property type="entry name" value="Acetyltransf_1"/>
    <property type="match status" value="1"/>
</dbReference>
<organism evidence="4 5">
    <name type="scientific">Salininema proteolyticum</name>
    <dbReference type="NCBI Taxonomy" id="1607685"/>
    <lineage>
        <taxon>Bacteria</taxon>
        <taxon>Bacillati</taxon>
        <taxon>Actinomycetota</taxon>
        <taxon>Actinomycetes</taxon>
        <taxon>Glycomycetales</taxon>
        <taxon>Glycomycetaceae</taxon>
        <taxon>Salininema</taxon>
    </lineage>
</organism>
<keyword evidence="2 4" id="KW-0012">Acyltransferase</keyword>
<dbReference type="GO" id="GO:0016746">
    <property type="term" value="F:acyltransferase activity"/>
    <property type="evidence" value="ECO:0007669"/>
    <property type="project" value="UniProtKB-KW"/>
</dbReference>
<dbReference type="EC" id="2.3.-.-" evidence="4"/>
<evidence type="ECO:0000313" key="4">
    <source>
        <dbReference type="EMBL" id="MFC4333973.1"/>
    </source>
</evidence>
<reference evidence="5" key="1">
    <citation type="journal article" date="2019" name="Int. J. Syst. Evol. Microbiol.">
        <title>The Global Catalogue of Microorganisms (GCM) 10K type strain sequencing project: providing services to taxonomists for standard genome sequencing and annotation.</title>
        <authorList>
            <consortium name="The Broad Institute Genomics Platform"/>
            <consortium name="The Broad Institute Genome Sequencing Center for Infectious Disease"/>
            <person name="Wu L."/>
            <person name="Ma J."/>
        </authorList>
    </citation>
    <scope>NUCLEOTIDE SEQUENCE [LARGE SCALE GENOMIC DNA]</scope>
    <source>
        <strain evidence="5">IBRC-M 10908</strain>
    </source>
</reference>
<name>A0ABV8TTA9_9ACTN</name>
<evidence type="ECO:0000313" key="5">
    <source>
        <dbReference type="Proteomes" id="UP001595823"/>
    </source>
</evidence>